<dbReference type="PROSITE" id="PS51318">
    <property type="entry name" value="TAT"/>
    <property type="match status" value="1"/>
</dbReference>
<dbReference type="InterPro" id="IPR016883">
    <property type="entry name" value="UCP028431"/>
</dbReference>
<keyword evidence="4" id="KW-1185">Reference proteome</keyword>
<feature type="signal peptide" evidence="1">
    <location>
        <begin position="1"/>
        <end position="23"/>
    </location>
</feature>
<name>A0A7G8Q9W7_9GAMM</name>
<dbReference type="KEGG" id="dtl:H8F01_10935"/>
<feature type="chain" id="PRO_5028984931" evidence="1">
    <location>
        <begin position="24"/>
        <end position="486"/>
    </location>
</feature>
<keyword evidence="1" id="KW-0732">Signal</keyword>
<dbReference type="RefSeq" id="WP_187059041.1">
    <property type="nucleotide sequence ID" value="NZ_CP060412.1"/>
</dbReference>
<feature type="domain" description="Glycoamylase-like" evidence="2">
    <location>
        <begin position="220"/>
        <end position="466"/>
    </location>
</feature>
<organism evidence="3 4">
    <name type="scientific">Dyella telluris</name>
    <dbReference type="NCBI Taxonomy" id="2763498"/>
    <lineage>
        <taxon>Bacteria</taxon>
        <taxon>Pseudomonadati</taxon>
        <taxon>Pseudomonadota</taxon>
        <taxon>Gammaproteobacteria</taxon>
        <taxon>Lysobacterales</taxon>
        <taxon>Rhodanobacteraceae</taxon>
        <taxon>Dyella</taxon>
    </lineage>
</organism>
<dbReference type="Proteomes" id="UP000515873">
    <property type="component" value="Chromosome"/>
</dbReference>
<dbReference type="InterPro" id="IPR006311">
    <property type="entry name" value="TAT_signal"/>
</dbReference>
<dbReference type="Gene3D" id="1.50.10.140">
    <property type="match status" value="1"/>
</dbReference>
<dbReference type="AlphaFoldDB" id="A0A7G8Q9W7"/>
<evidence type="ECO:0000256" key="1">
    <source>
        <dbReference type="SAM" id="SignalP"/>
    </source>
</evidence>
<dbReference type="PIRSF" id="PIRSF028431">
    <property type="entry name" value="UCP028431"/>
    <property type="match status" value="1"/>
</dbReference>
<evidence type="ECO:0000259" key="2">
    <source>
        <dbReference type="Pfam" id="PF10091"/>
    </source>
</evidence>
<proteinExistence type="predicted"/>
<dbReference type="Pfam" id="PF10091">
    <property type="entry name" value="Glycoamylase"/>
    <property type="match status" value="1"/>
</dbReference>
<dbReference type="InterPro" id="IPR019282">
    <property type="entry name" value="Glycoamylase-like_cons_dom"/>
</dbReference>
<accession>A0A7G8Q9W7</accession>
<gene>
    <name evidence="3" type="ORF">H8F01_10935</name>
</gene>
<protein>
    <submittedName>
        <fullName evidence="3">Tat pathway signal protein</fullName>
    </submittedName>
</protein>
<sequence length="486" mass="53875">MSKRTIRAALVGALTLAVGMATAAPAASAGDTATLKYNALPAGQRAAIDELEQRTFQWFWDSADPKTGLVPDHWPAESFASIASVGFALTAYGVGVERGYVTRDQAVERTLATLKFFNEATQNDSEDDATGNHGFFYHFLDMKTGKRYSRWVELSSVDTTLLLGGVLFSQTYYDGHNAKEKQIRELADAIYRRVDWTWMQPKAPLISMGWTPGGKFIPANWKGYDEGMLVYVLAMGSPTHPVSDDAWQAWASTYPKQWGEFQGRTFLNFAPLFGHQYSQTWVDFRGIRDAWSRDHNTDYFQNSREATYAQRAYAIANPNHWEGYGENIWGLTACNGPGDAVVKRDDGSTRAFYGYTARGAGLDYISDDGTIAPTAAGGSIAFAPEIAVPALLEMKNKYGDAIYGKYGFVDAFNPSYGTGMAPKEGRIVPGMGWADDKQIGIDQGPIVLMIENWRSGFVWNVMRRNPYIRKGLERAGFTGGWLEHTK</sequence>
<dbReference type="EMBL" id="CP060412">
    <property type="protein sequence ID" value="QNK03575.1"/>
    <property type="molecule type" value="Genomic_DNA"/>
</dbReference>
<evidence type="ECO:0000313" key="4">
    <source>
        <dbReference type="Proteomes" id="UP000515873"/>
    </source>
</evidence>
<evidence type="ECO:0000313" key="3">
    <source>
        <dbReference type="EMBL" id="QNK03575.1"/>
    </source>
</evidence>
<reference evidence="3 4" key="1">
    <citation type="submission" date="2020-08" db="EMBL/GenBank/DDBJ databases">
        <title>Dyella sp. G9 isolated from forest soil.</title>
        <authorList>
            <person name="Fu J."/>
            <person name="Qiu L."/>
        </authorList>
    </citation>
    <scope>NUCLEOTIDE SEQUENCE [LARGE SCALE GENOMIC DNA]</scope>
    <source>
        <strain evidence="3 4">G9</strain>
    </source>
</reference>